<feature type="domain" description="Amidohydrolase-related" evidence="2">
    <location>
        <begin position="24"/>
        <end position="241"/>
    </location>
</feature>
<dbReference type="PANTHER" id="PTHR21240:SF28">
    <property type="entry name" value="ISO-OROTATE DECARBOXYLASE (EUROFUNG)"/>
    <property type="match status" value="1"/>
</dbReference>
<dbReference type="Proteomes" id="UP001310022">
    <property type="component" value="Unassembled WGS sequence"/>
</dbReference>
<dbReference type="EMBL" id="BQKE01000005">
    <property type="protein sequence ID" value="GJM64352.1"/>
    <property type="molecule type" value="Genomic_DNA"/>
</dbReference>
<dbReference type="GO" id="GO:0016831">
    <property type="term" value="F:carboxy-lyase activity"/>
    <property type="evidence" value="ECO:0007669"/>
    <property type="project" value="InterPro"/>
</dbReference>
<evidence type="ECO:0000313" key="4">
    <source>
        <dbReference type="Proteomes" id="UP001310022"/>
    </source>
</evidence>
<evidence type="ECO:0000313" key="3">
    <source>
        <dbReference type="EMBL" id="GJM64352.1"/>
    </source>
</evidence>
<reference evidence="3 4" key="1">
    <citation type="submission" date="2021-12" db="EMBL/GenBank/DDBJ databases">
        <title>Genome sequencing of bacteria with rrn-lacking chromosome and rrn-plasmid.</title>
        <authorList>
            <person name="Anda M."/>
            <person name="Iwasaki W."/>
        </authorList>
    </citation>
    <scope>NUCLEOTIDE SEQUENCE [LARGE SCALE GENOMIC DNA]</scope>
    <source>
        <strain evidence="3 4">NBRC 15940</strain>
    </source>
</reference>
<dbReference type="AlphaFoldDB" id="A0AAN4W4X7"/>
<keyword evidence="1" id="KW-0456">Lyase</keyword>
<accession>A0AAN4W4X7</accession>
<evidence type="ECO:0000256" key="1">
    <source>
        <dbReference type="ARBA" id="ARBA00023239"/>
    </source>
</evidence>
<keyword evidence="4" id="KW-1185">Reference proteome</keyword>
<dbReference type="Gene3D" id="3.20.20.140">
    <property type="entry name" value="Metal-dependent hydrolases"/>
    <property type="match status" value="1"/>
</dbReference>
<dbReference type="RefSeq" id="WP_338239418.1">
    <property type="nucleotide sequence ID" value="NZ_BQKE01000005.1"/>
</dbReference>
<gene>
    <name evidence="3" type="ORF">PEDI_49040</name>
</gene>
<dbReference type="GO" id="GO:0019748">
    <property type="term" value="P:secondary metabolic process"/>
    <property type="evidence" value="ECO:0007669"/>
    <property type="project" value="TreeGrafter"/>
</dbReference>
<dbReference type="InterPro" id="IPR006680">
    <property type="entry name" value="Amidohydro-rel"/>
</dbReference>
<protein>
    <recommendedName>
        <fullName evidence="2">Amidohydrolase-related domain-containing protein</fullName>
    </recommendedName>
</protein>
<dbReference type="SUPFAM" id="SSF51556">
    <property type="entry name" value="Metallo-dependent hydrolases"/>
    <property type="match status" value="1"/>
</dbReference>
<dbReference type="PANTHER" id="PTHR21240">
    <property type="entry name" value="2-AMINO-3-CARBOXYLMUCONATE-6-SEMIALDEHYDE DECARBOXYLASE"/>
    <property type="match status" value="1"/>
</dbReference>
<dbReference type="InterPro" id="IPR032465">
    <property type="entry name" value="ACMSD"/>
</dbReference>
<proteinExistence type="predicted"/>
<dbReference type="Pfam" id="PF04909">
    <property type="entry name" value="Amidohydro_2"/>
    <property type="match status" value="1"/>
</dbReference>
<name>A0AAN4W4X7_9BACT</name>
<sequence>MNKIAERIQHQISFLEKHADHLVIDTDTHLTDPSCLHPDFQQKLNNNPYYYQGRPINEAELLLEMKQAAVDMALIWQNPACTYYTNDPQANFEQLLQANQYIADCAHRYPEKFIPAGWTDPKNCGLENALRIIETCVLEYGMPIIKLNPAQNEFRMDDPMVFTIVDKIIALKAIPAFHYGADTPFTPAVALENLAKRYPNHPIIAVHMGGGGAAYIEADEQYTESRKLGLKYPNIKFALSAKRDTHMESDLIAYQTAGAPFSNNLFCASDAPYGRISWNFGGFRQMFKSLLDQKNHPQLHCCPTENLFNDAAVAQYMGGNFVQLVLEPLKNIQGLITREKSQLV</sequence>
<dbReference type="InterPro" id="IPR032466">
    <property type="entry name" value="Metal_Hydrolase"/>
</dbReference>
<dbReference type="GO" id="GO:0005737">
    <property type="term" value="C:cytoplasm"/>
    <property type="evidence" value="ECO:0007669"/>
    <property type="project" value="TreeGrafter"/>
</dbReference>
<comment type="caution">
    <text evidence="3">The sequence shown here is derived from an EMBL/GenBank/DDBJ whole genome shotgun (WGS) entry which is preliminary data.</text>
</comment>
<dbReference type="GO" id="GO:0016787">
    <property type="term" value="F:hydrolase activity"/>
    <property type="evidence" value="ECO:0007669"/>
    <property type="project" value="InterPro"/>
</dbReference>
<organism evidence="3 4">
    <name type="scientific">Persicobacter diffluens</name>
    <dbReference type="NCBI Taxonomy" id="981"/>
    <lineage>
        <taxon>Bacteria</taxon>
        <taxon>Pseudomonadati</taxon>
        <taxon>Bacteroidota</taxon>
        <taxon>Cytophagia</taxon>
        <taxon>Cytophagales</taxon>
        <taxon>Persicobacteraceae</taxon>
        <taxon>Persicobacter</taxon>
    </lineage>
</organism>
<evidence type="ECO:0000259" key="2">
    <source>
        <dbReference type="Pfam" id="PF04909"/>
    </source>
</evidence>